<evidence type="ECO:0000313" key="1">
    <source>
        <dbReference type="EMBL" id="ABZ72391.1"/>
    </source>
</evidence>
<proteinExistence type="predicted"/>
<name>B0T3S7_CAUSK</name>
<sequence length="129" mass="13511">MILSTVTAELQSDVATTFDVLSWELELAGARCIFLDTLIGKLLATVASEHRDQLLEGVQAVDLLSQHLTGLSTFARQLSQSAAGEERIGVSAALKSITLGALADRMTASFGGDDAGINDGDDAGDLDLF</sequence>
<gene>
    <name evidence="1" type="ordered locus">Caul_3264</name>
</gene>
<dbReference type="STRING" id="366602.Caul_3264"/>
<organism evidence="1">
    <name type="scientific">Caulobacter sp. (strain K31)</name>
    <dbReference type="NCBI Taxonomy" id="366602"/>
    <lineage>
        <taxon>Bacteria</taxon>
        <taxon>Pseudomonadati</taxon>
        <taxon>Pseudomonadota</taxon>
        <taxon>Alphaproteobacteria</taxon>
        <taxon>Caulobacterales</taxon>
        <taxon>Caulobacteraceae</taxon>
        <taxon>Caulobacter</taxon>
    </lineage>
</organism>
<protein>
    <submittedName>
        <fullName evidence="1">Uncharacterized protein</fullName>
    </submittedName>
</protein>
<dbReference type="AlphaFoldDB" id="B0T3S7"/>
<dbReference type="EMBL" id="CP000927">
    <property type="protein sequence ID" value="ABZ72391.1"/>
    <property type="molecule type" value="Genomic_DNA"/>
</dbReference>
<accession>B0T3S7</accession>
<dbReference type="HOGENOM" id="CLU_1944855_0_0_5"/>
<dbReference type="KEGG" id="cak:Caul_3264"/>
<reference evidence="1" key="1">
    <citation type="submission" date="2008-01" db="EMBL/GenBank/DDBJ databases">
        <title>Complete sequence of chromosome of Caulobacter sp. K31.</title>
        <authorList>
            <consortium name="US DOE Joint Genome Institute"/>
            <person name="Copeland A."/>
            <person name="Lucas S."/>
            <person name="Lapidus A."/>
            <person name="Barry K."/>
            <person name="Glavina del Rio T."/>
            <person name="Dalin E."/>
            <person name="Tice H."/>
            <person name="Pitluck S."/>
            <person name="Bruce D."/>
            <person name="Goodwin L."/>
            <person name="Thompson L.S."/>
            <person name="Brettin T."/>
            <person name="Detter J.C."/>
            <person name="Han C."/>
            <person name="Schmutz J."/>
            <person name="Larimer F."/>
            <person name="Land M."/>
            <person name="Hauser L."/>
            <person name="Kyrpides N."/>
            <person name="Kim E."/>
            <person name="Stephens C."/>
            <person name="Richardson P."/>
        </authorList>
    </citation>
    <scope>NUCLEOTIDE SEQUENCE [LARGE SCALE GENOMIC DNA]</scope>
    <source>
        <strain evidence="1">K31</strain>
    </source>
</reference>
<dbReference type="OrthoDB" id="7188357at2"/>